<comment type="similarity">
    <text evidence="2 6">Belongs to the flagella basal body rod proteins family.</text>
</comment>
<keyword evidence="3 6" id="KW-0975">Bacterial flagellum</keyword>
<evidence type="ECO:0000256" key="5">
    <source>
        <dbReference type="ARBA" id="ARBA00040228"/>
    </source>
</evidence>
<dbReference type="RefSeq" id="WP_026610224.1">
    <property type="nucleotide sequence ID" value="NZ_OX458333.1"/>
</dbReference>
<feature type="domain" description="Flagellar hook protein FlgE/F/G-like D1" evidence="9">
    <location>
        <begin position="81"/>
        <end position="145"/>
    </location>
</feature>
<accession>A0ABM9I093</accession>
<dbReference type="PANTHER" id="PTHR30435">
    <property type="entry name" value="FLAGELLAR PROTEIN"/>
    <property type="match status" value="1"/>
</dbReference>
<gene>
    <name evidence="10" type="primary">flgF</name>
    <name evidence="10" type="ORF">MSZNOR_1663</name>
</gene>
<dbReference type="Pfam" id="PF00460">
    <property type="entry name" value="Flg_bb_rod"/>
    <property type="match status" value="1"/>
</dbReference>
<dbReference type="InterPro" id="IPR010930">
    <property type="entry name" value="Flg_bb/hook_C_dom"/>
</dbReference>
<evidence type="ECO:0000313" key="11">
    <source>
        <dbReference type="Proteomes" id="UP001162030"/>
    </source>
</evidence>
<dbReference type="InterPro" id="IPR012836">
    <property type="entry name" value="FlgF"/>
</dbReference>
<dbReference type="EMBL" id="OX458333">
    <property type="protein sequence ID" value="CAI8804951.1"/>
    <property type="molecule type" value="Genomic_DNA"/>
</dbReference>
<evidence type="ECO:0000259" key="9">
    <source>
        <dbReference type="Pfam" id="PF22692"/>
    </source>
</evidence>
<reference evidence="10 11" key="1">
    <citation type="submission" date="2023-03" db="EMBL/GenBank/DDBJ databases">
        <authorList>
            <person name="Pearce D."/>
        </authorList>
    </citation>
    <scope>NUCLEOTIDE SEQUENCE [LARGE SCALE GENOMIC DNA]</scope>
    <source>
        <strain evidence="10">Msz</strain>
    </source>
</reference>
<name>A0ABM9I093_9GAMM</name>
<feature type="domain" description="Flagellar basal-body/hook protein C-terminal" evidence="8">
    <location>
        <begin position="198"/>
        <end position="237"/>
    </location>
</feature>
<comment type="subunit">
    <text evidence="4 6">The basal body constitutes a major portion of the flagellar organelle and consists of five rings (E,L,P,S, and M) mounted on a central rod. The rod consists of about 26 subunits of FlgG in the distal portion, and FlgB, FlgC and FlgF are thought to build up the proximal portion of the rod with about 6 subunits each.</text>
</comment>
<dbReference type="PANTHER" id="PTHR30435:SF18">
    <property type="entry name" value="FLAGELLAR BASAL-BODY ROD PROTEIN FLGF"/>
    <property type="match status" value="1"/>
</dbReference>
<keyword evidence="10" id="KW-0282">Flagellum</keyword>
<protein>
    <recommendedName>
        <fullName evidence="5 6">Flagellar basal-body rod protein FlgF</fullName>
    </recommendedName>
</protein>
<feature type="domain" description="Flagellar basal body rod protein N-terminal" evidence="7">
    <location>
        <begin position="5"/>
        <end position="35"/>
    </location>
</feature>
<evidence type="ECO:0000256" key="2">
    <source>
        <dbReference type="ARBA" id="ARBA00009677"/>
    </source>
</evidence>
<sequence length="246" mass="25997">MDRALYVAMSGAKQILLAQASNANNLANANTPGFRADFEQLRSMPVFGNGYPSRVYAMTERPGTDLSMGSLQTTGRDLDVAINGEGWIAVQARDGSEAYTRAGNLQITPSGQLVTGSGLPVLGNAGPIAIPPAQKVEIGTDGTISIVPQNANPAALAILDRIKLVKPDKSLLEKGEDGLMRVRNGAPVAATNEVQLVTGSLEGSNVSTVEELVQMIELARQFEYQIKLMKTVEDNGNAGTTLMRIG</sequence>
<keyword evidence="11" id="KW-1185">Reference proteome</keyword>
<evidence type="ECO:0000259" key="7">
    <source>
        <dbReference type="Pfam" id="PF00460"/>
    </source>
</evidence>
<evidence type="ECO:0000256" key="6">
    <source>
        <dbReference type="RuleBase" id="RU362116"/>
    </source>
</evidence>
<dbReference type="InterPro" id="IPR020013">
    <property type="entry name" value="Flagellar_FlgE/F/G"/>
</dbReference>
<proteinExistence type="inferred from homology"/>
<dbReference type="InterPro" id="IPR001444">
    <property type="entry name" value="Flag_bb_rod_N"/>
</dbReference>
<dbReference type="NCBIfam" id="NF009280">
    <property type="entry name" value="PRK12640.1"/>
    <property type="match status" value="1"/>
</dbReference>
<organism evidence="10 11">
    <name type="scientific">Methylocaldum szegediense</name>
    <dbReference type="NCBI Taxonomy" id="73780"/>
    <lineage>
        <taxon>Bacteria</taxon>
        <taxon>Pseudomonadati</taxon>
        <taxon>Pseudomonadota</taxon>
        <taxon>Gammaproteobacteria</taxon>
        <taxon>Methylococcales</taxon>
        <taxon>Methylococcaceae</taxon>
        <taxon>Methylocaldum</taxon>
    </lineage>
</organism>
<dbReference type="InterPro" id="IPR053967">
    <property type="entry name" value="LlgE_F_G-like_D1"/>
</dbReference>
<dbReference type="NCBIfam" id="TIGR03506">
    <property type="entry name" value="FlgEFG_subfam"/>
    <property type="match status" value="1"/>
</dbReference>
<keyword evidence="10" id="KW-0966">Cell projection</keyword>
<evidence type="ECO:0000313" key="10">
    <source>
        <dbReference type="EMBL" id="CAI8804951.1"/>
    </source>
</evidence>
<dbReference type="Pfam" id="PF06429">
    <property type="entry name" value="Flg_bbr_C"/>
    <property type="match status" value="1"/>
</dbReference>
<evidence type="ECO:0000256" key="3">
    <source>
        <dbReference type="ARBA" id="ARBA00023143"/>
    </source>
</evidence>
<dbReference type="InterPro" id="IPR037925">
    <property type="entry name" value="FlgE/F/G-like"/>
</dbReference>
<comment type="subcellular location">
    <subcellularLocation>
        <location evidence="1 6">Bacterial flagellum basal body</location>
    </subcellularLocation>
</comment>
<dbReference type="Proteomes" id="UP001162030">
    <property type="component" value="Chromosome"/>
</dbReference>
<evidence type="ECO:0000256" key="1">
    <source>
        <dbReference type="ARBA" id="ARBA00004117"/>
    </source>
</evidence>
<dbReference type="NCBIfam" id="TIGR02490">
    <property type="entry name" value="flgF"/>
    <property type="match status" value="1"/>
</dbReference>
<keyword evidence="10" id="KW-0969">Cilium</keyword>
<evidence type="ECO:0000259" key="8">
    <source>
        <dbReference type="Pfam" id="PF06429"/>
    </source>
</evidence>
<dbReference type="Pfam" id="PF22692">
    <property type="entry name" value="LlgE_F_G_D1"/>
    <property type="match status" value="1"/>
</dbReference>
<dbReference type="SUPFAM" id="SSF117143">
    <property type="entry name" value="Flagellar hook protein flgE"/>
    <property type="match status" value="1"/>
</dbReference>
<evidence type="ECO:0000256" key="4">
    <source>
        <dbReference type="ARBA" id="ARBA00038560"/>
    </source>
</evidence>